<keyword evidence="10" id="KW-1185">Reference proteome</keyword>
<dbReference type="SUPFAM" id="SSF161098">
    <property type="entry name" value="MetI-like"/>
    <property type="match status" value="1"/>
</dbReference>
<evidence type="ECO:0000256" key="6">
    <source>
        <dbReference type="ARBA" id="ARBA00023136"/>
    </source>
</evidence>
<keyword evidence="6 7" id="KW-0472">Membrane</keyword>
<keyword evidence="2" id="KW-0813">Transport</keyword>
<dbReference type="InterPro" id="IPR000515">
    <property type="entry name" value="MetI-like"/>
</dbReference>
<proteinExistence type="predicted"/>
<feature type="transmembrane region" description="Helical" evidence="7">
    <location>
        <begin position="160"/>
        <end position="180"/>
    </location>
</feature>
<evidence type="ECO:0000256" key="2">
    <source>
        <dbReference type="ARBA" id="ARBA00022448"/>
    </source>
</evidence>
<evidence type="ECO:0000256" key="5">
    <source>
        <dbReference type="ARBA" id="ARBA00022989"/>
    </source>
</evidence>
<sequence>MNWIRFMKKEVLYPIYLMIGIFLISISPLFMTSVGLHWPGLENITTVFTGLLQPDSLTYVNPKSGVERELFPIIFKAFGSSFFVLSIALVLAFLAALVLSIVLRMLTDRLYKGVISIASLFQSVPDVVYVLGSQIILVWIYVELDLKFAKFTGAGEQEAILVPGIVLSILPGIFFLKSMLSMLEEEGYRPYVELAKGKGLHPLWITIVHMLRNLFVRLAFQLKFIISLMLSNLLIVEYLFNNFGMTTFLLSYSQPAVFFVTAIMFFIPVYIFLKGVEVALYYATKQEVSL</sequence>
<dbReference type="RefSeq" id="WP_181472250.1">
    <property type="nucleotide sequence ID" value="NZ_JACEFG010000002.1"/>
</dbReference>
<keyword evidence="3" id="KW-1003">Cell membrane</keyword>
<evidence type="ECO:0000256" key="4">
    <source>
        <dbReference type="ARBA" id="ARBA00022692"/>
    </source>
</evidence>
<feature type="transmembrane region" description="Helical" evidence="7">
    <location>
        <begin position="252"/>
        <end position="273"/>
    </location>
</feature>
<dbReference type="PANTHER" id="PTHR30465:SF44">
    <property type="entry name" value="ABC-TYPE DIPEPTIDE_OLIGOPEPTIDE TRANSPORT SYSTEM, PERMEASE COMPONENT"/>
    <property type="match status" value="1"/>
</dbReference>
<feature type="transmembrane region" description="Helical" evidence="7">
    <location>
        <begin position="115"/>
        <end position="140"/>
    </location>
</feature>
<dbReference type="Pfam" id="PF00528">
    <property type="entry name" value="BPD_transp_1"/>
    <property type="match status" value="1"/>
</dbReference>
<keyword evidence="5 7" id="KW-1133">Transmembrane helix</keyword>
<comment type="subcellular location">
    <subcellularLocation>
        <location evidence="1">Cell membrane</location>
        <topology evidence="1">Multi-pass membrane protein</topology>
    </subcellularLocation>
</comment>
<organism evidence="9 10">
    <name type="scientific">Halobacillus locisalis</name>
    <dbReference type="NCBI Taxonomy" id="220753"/>
    <lineage>
        <taxon>Bacteria</taxon>
        <taxon>Bacillati</taxon>
        <taxon>Bacillota</taxon>
        <taxon>Bacilli</taxon>
        <taxon>Bacillales</taxon>
        <taxon>Bacillaceae</taxon>
        <taxon>Halobacillus</taxon>
    </lineage>
</organism>
<feature type="transmembrane region" description="Helical" evidence="7">
    <location>
        <begin position="82"/>
        <end position="103"/>
    </location>
</feature>
<evidence type="ECO:0000313" key="10">
    <source>
        <dbReference type="Proteomes" id="UP000571017"/>
    </source>
</evidence>
<comment type="caution">
    <text evidence="9">The sequence shown here is derived from an EMBL/GenBank/DDBJ whole genome shotgun (WGS) entry which is preliminary data.</text>
</comment>
<keyword evidence="4 7" id="KW-0812">Transmembrane</keyword>
<feature type="domain" description="ABC transmembrane type-1" evidence="8">
    <location>
        <begin position="92"/>
        <end position="272"/>
    </location>
</feature>
<evidence type="ECO:0000256" key="7">
    <source>
        <dbReference type="SAM" id="Phobius"/>
    </source>
</evidence>
<protein>
    <recommendedName>
        <fullName evidence="8">ABC transmembrane type-1 domain-containing protein</fullName>
    </recommendedName>
</protein>
<gene>
    <name evidence="9" type="ORF">H0266_09980</name>
</gene>
<evidence type="ECO:0000256" key="3">
    <source>
        <dbReference type="ARBA" id="ARBA00022475"/>
    </source>
</evidence>
<dbReference type="Gene3D" id="1.10.3720.10">
    <property type="entry name" value="MetI-like"/>
    <property type="match status" value="1"/>
</dbReference>
<reference evidence="9 10" key="1">
    <citation type="journal article" date="2004" name="Extremophiles">
        <title>Halobacillus locisalis sp. nov., a halophilic bacterium isolated from a marine solar saltern of the Yellow Sea in Korea.</title>
        <authorList>
            <person name="Yoon J.H."/>
            <person name="Kang K.H."/>
            <person name="Oh T.K."/>
            <person name="Park Y.H."/>
        </authorList>
    </citation>
    <scope>NUCLEOTIDE SEQUENCE [LARGE SCALE GENOMIC DNA]</scope>
    <source>
        <strain evidence="9 10">KCTC 3788</strain>
    </source>
</reference>
<evidence type="ECO:0000256" key="1">
    <source>
        <dbReference type="ARBA" id="ARBA00004651"/>
    </source>
</evidence>
<feature type="transmembrane region" description="Helical" evidence="7">
    <location>
        <begin position="220"/>
        <end position="240"/>
    </location>
</feature>
<feature type="transmembrane region" description="Helical" evidence="7">
    <location>
        <begin position="12"/>
        <end position="31"/>
    </location>
</feature>
<dbReference type="GO" id="GO:0005886">
    <property type="term" value="C:plasma membrane"/>
    <property type="evidence" value="ECO:0007669"/>
    <property type="project" value="UniProtKB-SubCell"/>
</dbReference>
<dbReference type="InterPro" id="IPR035906">
    <property type="entry name" value="MetI-like_sf"/>
</dbReference>
<accession>A0A838CSW4</accession>
<name>A0A838CSW4_9BACI</name>
<evidence type="ECO:0000259" key="8">
    <source>
        <dbReference type="Pfam" id="PF00528"/>
    </source>
</evidence>
<dbReference type="Proteomes" id="UP000571017">
    <property type="component" value="Unassembled WGS sequence"/>
</dbReference>
<evidence type="ECO:0000313" key="9">
    <source>
        <dbReference type="EMBL" id="MBA2175222.1"/>
    </source>
</evidence>
<dbReference type="GO" id="GO:0055085">
    <property type="term" value="P:transmembrane transport"/>
    <property type="evidence" value="ECO:0007669"/>
    <property type="project" value="InterPro"/>
</dbReference>
<dbReference type="AlphaFoldDB" id="A0A838CSW4"/>
<dbReference type="EMBL" id="JACEFG010000002">
    <property type="protein sequence ID" value="MBA2175222.1"/>
    <property type="molecule type" value="Genomic_DNA"/>
</dbReference>
<dbReference type="PANTHER" id="PTHR30465">
    <property type="entry name" value="INNER MEMBRANE ABC TRANSPORTER"/>
    <property type="match status" value="1"/>
</dbReference>